<feature type="transmembrane region" description="Helical" evidence="1">
    <location>
        <begin position="42"/>
        <end position="64"/>
    </location>
</feature>
<evidence type="ECO:0000313" key="3">
    <source>
        <dbReference type="EMBL" id="PNE30325.1"/>
    </source>
</evidence>
<name>A0A2N8NNI6_STREU</name>
<accession>A0A2N8NNI6</accession>
<dbReference type="RefSeq" id="WP_102921508.1">
    <property type="nucleotide sequence ID" value="NZ_JACHJF010000041.1"/>
</dbReference>
<reference evidence="3" key="2">
    <citation type="submission" date="2015-07" db="EMBL/GenBank/DDBJ databases">
        <authorList>
            <person name="Noorani M."/>
        </authorList>
    </citation>
    <scope>NUCLEOTIDE SEQUENCE [LARGE SCALE GENOMIC DNA]</scope>
    <source>
        <strain evidence="3">ATCC 27428</strain>
    </source>
</reference>
<gene>
    <name evidence="3" type="ORF">AF335_29035</name>
    <name evidence="2" type="ORF">FHS36_006552</name>
</gene>
<dbReference type="Proteomes" id="UP000528608">
    <property type="component" value="Unassembled WGS sequence"/>
</dbReference>
<keyword evidence="1" id="KW-1133">Transmembrane helix</keyword>
<evidence type="ECO:0000313" key="2">
    <source>
        <dbReference type="EMBL" id="MBB5123075.1"/>
    </source>
</evidence>
<keyword evidence="1" id="KW-0472">Membrane</keyword>
<keyword evidence="1" id="KW-0812">Transmembrane</keyword>
<dbReference type="AlphaFoldDB" id="A0A2N8NNI6"/>
<comment type="caution">
    <text evidence="3">The sequence shown here is derived from an EMBL/GenBank/DDBJ whole genome shotgun (WGS) entry which is preliminary data.</text>
</comment>
<dbReference type="EMBL" id="JACHJF010000041">
    <property type="protein sequence ID" value="MBB5123075.1"/>
    <property type="molecule type" value="Genomic_DNA"/>
</dbReference>
<reference evidence="2 5" key="3">
    <citation type="submission" date="2020-08" db="EMBL/GenBank/DDBJ databases">
        <title>Genomic Encyclopedia of Type Strains, Phase III (KMG-III): the genomes of soil and plant-associated and newly described type strains.</title>
        <authorList>
            <person name="Whitman W."/>
        </authorList>
    </citation>
    <scope>NUCLEOTIDE SEQUENCE [LARGE SCALE GENOMIC DNA]</scope>
    <source>
        <strain evidence="2 5">CECT 3259</strain>
    </source>
</reference>
<reference evidence="4" key="1">
    <citation type="submission" date="2015-07" db="EMBL/GenBank/DDBJ databases">
        <authorList>
            <person name="Graham D.E."/>
            <person name="Giannone R.J."/>
            <person name="Gulvik C.A."/>
            <person name="Hettich R.L."/>
            <person name="Klingeman D.M."/>
            <person name="Mahan K.M."/>
            <person name="Parry R.J."/>
            <person name="Spain J.C."/>
        </authorList>
    </citation>
    <scope>NUCLEOTIDE SEQUENCE [LARGE SCALE GENOMIC DNA]</scope>
    <source>
        <strain evidence="4">ATCC 27428</strain>
    </source>
</reference>
<sequence>MIRRDFWGRCRSYGRPGAALVLGGLWWWAALRMLGQPGGGGAVEALVVAGGWGLSLLPVHCVPWTRRRPRRVSRAVRTATAVLMTRRRSEPPAP</sequence>
<keyword evidence="4" id="KW-1185">Reference proteome</keyword>
<protein>
    <submittedName>
        <fullName evidence="3">Uncharacterized protein</fullName>
    </submittedName>
</protein>
<evidence type="ECO:0000313" key="5">
    <source>
        <dbReference type="Proteomes" id="UP000528608"/>
    </source>
</evidence>
<organism evidence="3 4">
    <name type="scientific">Streptomyces eurocidicus</name>
    <name type="common">Streptoverticillium eurocidicus</name>
    <dbReference type="NCBI Taxonomy" id="66423"/>
    <lineage>
        <taxon>Bacteria</taxon>
        <taxon>Bacillati</taxon>
        <taxon>Actinomycetota</taxon>
        <taxon>Actinomycetes</taxon>
        <taxon>Kitasatosporales</taxon>
        <taxon>Streptomycetaceae</taxon>
        <taxon>Streptomyces</taxon>
    </lineage>
</organism>
<evidence type="ECO:0000313" key="4">
    <source>
        <dbReference type="Proteomes" id="UP000235945"/>
    </source>
</evidence>
<proteinExistence type="predicted"/>
<feature type="transmembrane region" description="Helical" evidence="1">
    <location>
        <begin position="12"/>
        <end position="30"/>
    </location>
</feature>
<evidence type="ECO:0000256" key="1">
    <source>
        <dbReference type="SAM" id="Phobius"/>
    </source>
</evidence>
<dbReference type="EMBL" id="LGUI01000012">
    <property type="protein sequence ID" value="PNE30325.1"/>
    <property type="molecule type" value="Genomic_DNA"/>
</dbReference>
<dbReference type="Proteomes" id="UP000235945">
    <property type="component" value="Unassembled WGS sequence"/>
</dbReference>